<evidence type="ECO:0000313" key="2">
    <source>
        <dbReference type="Proteomes" id="UP000326759"/>
    </source>
</evidence>
<dbReference type="AlphaFoldDB" id="A0A5N5SJ35"/>
<dbReference type="Proteomes" id="UP000326759">
    <property type="component" value="Unassembled WGS sequence"/>
</dbReference>
<organism evidence="1 2">
    <name type="scientific">Armadillidium nasatum</name>
    <dbReference type="NCBI Taxonomy" id="96803"/>
    <lineage>
        <taxon>Eukaryota</taxon>
        <taxon>Metazoa</taxon>
        <taxon>Ecdysozoa</taxon>
        <taxon>Arthropoda</taxon>
        <taxon>Crustacea</taxon>
        <taxon>Multicrustacea</taxon>
        <taxon>Malacostraca</taxon>
        <taxon>Eumalacostraca</taxon>
        <taxon>Peracarida</taxon>
        <taxon>Isopoda</taxon>
        <taxon>Oniscidea</taxon>
        <taxon>Crinocheta</taxon>
        <taxon>Armadillidiidae</taxon>
        <taxon>Armadillidium</taxon>
    </lineage>
</organism>
<feature type="non-terminal residue" evidence="1">
    <location>
        <position position="1"/>
    </location>
</feature>
<comment type="caution">
    <text evidence="1">The sequence shown here is derived from an EMBL/GenBank/DDBJ whole genome shotgun (WGS) entry which is preliminary data.</text>
</comment>
<name>A0A5N5SJ35_9CRUS</name>
<evidence type="ECO:0000313" key="1">
    <source>
        <dbReference type="EMBL" id="KAB7493718.1"/>
    </source>
</evidence>
<reference evidence="1 2" key="1">
    <citation type="journal article" date="2019" name="PLoS Biol.">
        <title>Sex chromosomes control vertical transmission of feminizing Wolbachia symbionts in an isopod.</title>
        <authorList>
            <person name="Becking T."/>
            <person name="Chebbi M.A."/>
            <person name="Giraud I."/>
            <person name="Moumen B."/>
            <person name="Laverre T."/>
            <person name="Caubet Y."/>
            <person name="Peccoud J."/>
            <person name="Gilbert C."/>
            <person name="Cordaux R."/>
        </authorList>
    </citation>
    <scope>NUCLEOTIDE SEQUENCE [LARGE SCALE GENOMIC DNA]</scope>
    <source>
        <strain evidence="1">ANa2</strain>
        <tissue evidence="1">Whole body excluding digestive tract and cuticle</tissue>
    </source>
</reference>
<keyword evidence="2" id="KW-1185">Reference proteome</keyword>
<sequence length="168" mass="19281">GICYVTKIEDIAKVKLLMEELNKFQICLYVVVPELPKSALVEWQTWAHISNPNFIYEETKFERSRFNVFFRQRSSRDGLVCSLIATISCNDFEASKSEFEELVSYCIEKANKKSKNKNISLTIYHCPTISSAFISNSVKNKFNVSTFVIPVLSIEDDNTLLAIVLTKY</sequence>
<protein>
    <submittedName>
        <fullName evidence="1">Uncharacterized protein</fullName>
    </submittedName>
</protein>
<dbReference type="OrthoDB" id="686384at2759"/>
<proteinExistence type="predicted"/>
<gene>
    <name evidence="1" type="ORF">Anas_03917</name>
</gene>
<dbReference type="EMBL" id="SEYY01025036">
    <property type="protein sequence ID" value="KAB7493718.1"/>
    <property type="molecule type" value="Genomic_DNA"/>
</dbReference>
<accession>A0A5N5SJ35</accession>